<dbReference type="Pfam" id="PF13439">
    <property type="entry name" value="Glyco_transf_4"/>
    <property type="match status" value="1"/>
</dbReference>
<feature type="domain" description="Glycosyltransferase subfamily 4-like N-terminal" evidence="1">
    <location>
        <begin position="14"/>
        <end position="171"/>
    </location>
</feature>
<dbReference type="Gene3D" id="3.40.50.2000">
    <property type="entry name" value="Glycogen Phosphorylase B"/>
    <property type="match status" value="2"/>
</dbReference>
<dbReference type="InterPro" id="IPR028098">
    <property type="entry name" value="Glyco_trans_4-like_N"/>
</dbReference>
<protein>
    <submittedName>
        <fullName evidence="2">Glycosyltransferase involved in cell wall bisynthesis</fullName>
    </submittedName>
</protein>
<dbReference type="AlphaFoldDB" id="A0A1H3J8A6"/>
<keyword evidence="3" id="KW-1185">Reference proteome</keyword>
<evidence type="ECO:0000259" key="1">
    <source>
        <dbReference type="Pfam" id="PF13439"/>
    </source>
</evidence>
<dbReference type="PANTHER" id="PTHR45947:SF3">
    <property type="entry name" value="SULFOQUINOVOSYL TRANSFERASE SQD2"/>
    <property type="match status" value="1"/>
</dbReference>
<sequence length="362" mass="40781">MSKDVILDKYARLYEIPNQLALLGHQVECFCLSYQSHDEGAWDESDEHKQFIWHSKSYQGIKKAGVLSYPFLLLQQLKQFQPDIIIAASDIPHIVWGIWCARKLNKPFVADLYDNFEGFGQAKIPFFKSLLRYAVRQAQLVMTTSQPLADLVCQDYRAQGQVLSLPSTVDLQTFGHRNKSDAQKQLGLLPNIQYIGTAGGLYKDKGVEVIYNAWEQIKNEMPNVHLVLAGPFQQDYPPPAGERVHYLGVLPHHEIATLFQALDVGIISILDTPFGRYCFPQKAYEMLACHLPVVVANIGEMNYLFSNTPQALFEAGNAQDLAAKLQQQLNHPAHAQVAIKDWETIIKGIEPVIASLKVHIKS</sequence>
<dbReference type="RefSeq" id="WP_244516295.1">
    <property type="nucleotide sequence ID" value="NZ_FNPK01000008.1"/>
</dbReference>
<dbReference type="SUPFAM" id="SSF53756">
    <property type="entry name" value="UDP-Glycosyltransferase/glycogen phosphorylase"/>
    <property type="match status" value="1"/>
</dbReference>
<gene>
    <name evidence="2" type="ORF">SAMN05421643_10874</name>
</gene>
<dbReference type="InterPro" id="IPR050194">
    <property type="entry name" value="Glycosyltransferase_grp1"/>
</dbReference>
<evidence type="ECO:0000313" key="3">
    <source>
        <dbReference type="Proteomes" id="UP000199035"/>
    </source>
</evidence>
<name>A0A1H3J8A6_9GAMM</name>
<dbReference type="STRING" id="595670.SAMN05421643_10874"/>
<dbReference type="Proteomes" id="UP000199035">
    <property type="component" value="Unassembled WGS sequence"/>
</dbReference>
<evidence type="ECO:0000313" key="2">
    <source>
        <dbReference type="EMBL" id="SDY35658.1"/>
    </source>
</evidence>
<reference evidence="3" key="1">
    <citation type="submission" date="2016-10" db="EMBL/GenBank/DDBJ databases">
        <authorList>
            <person name="Varghese N."/>
            <person name="Submissions S."/>
        </authorList>
    </citation>
    <scope>NUCLEOTIDE SEQUENCE [LARGE SCALE GENOMIC DNA]</scope>
    <source>
        <strain evidence="3">ANC 5109</strain>
    </source>
</reference>
<dbReference type="GO" id="GO:0016758">
    <property type="term" value="F:hexosyltransferase activity"/>
    <property type="evidence" value="ECO:0007669"/>
    <property type="project" value="TreeGrafter"/>
</dbReference>
<dbReference type="PANTHER" id="PTHR45947">
    <property type="entry name" value="SULFOQUINOVOSYL TRANSFERASE SQD2"/>
    <property type="match status" value="1"/>
</dbReference>
<dbReference type="Pfam" id="PF13692">
    <property type="entry name" value="Glyco_trans_1_4"/>
    <property type="match status" value="1"/>
</dbReference>
<keyword evidence="2" id="KW-0808">Transferase</keyword>
<dbReference type="EMBL" id="FNPK01000008">
    <property type="protein sequence ID" value="SDY35658.1"/>
    <property type="molecule type" value="Genomic_DNA"/>
</dbReference>
<accession>A0A1H3J8A6</accession>
<organism evidence="2 3">
    <name type="scientific">Acinetobacter kyonggiensis</name>
    <dbReference type="NCBI Taxonomy" id="595670"/>
    <lineage>
        <taxon>Bacteria</taxon>
        <taxon>Pseudomonadati</taxon>
        <taxon>Pseudomonadota</taxon>
        <taxon>Gammaproteobacteria</taxon>
        <taxon>Moraxellales</taxon>
        <taxon>Moraxellaceae</taxon>
        <taxon>Acinetobacter</taxon>
    </lineage>
</organism>
<dbReference type="CDD" id="cd03801">
    <property type="entry name" value="GT4_PimA-like"/>
    <property type="match status" value="1"/>
</dbReference>
<proteinExistence type="predicted"/>